<accession>B0MB70</accession>
<dbReference type="STRING" id="411490.ANACAC_00797"/>
<proteinExistence type="predicted"/>
<dbReference type="PANTHER" id="PTHR33215:SF13">
    <property type="entry name" value="PROTEIN DISTAL ANTENNA"/>
    <property type="match status" value="1"/>
</dbReference>
<dbReference type="InterPro" id="IPR002514">
    <property type="entry name" value="Transposase_8"/>
</dbReference>
<dbReference type="HOGENOM" id="CLU_1773525_0_0_9"/>
<dbReference type="PANTHER" id="PTHR33215">
    <property type="entry name" value="PROTEIN DISTAL ANTENNA"/>
    <property type="match status" value="1"/>
</dbReference>
<evidence type="ECO:0000313" key="1">
    <source>
        <dbReference type="EMBL" id="EDR98745.1"/>
    </source>
</evidence>
<dbReference type="Pfam" id="PF01527">
    <property type="entry name" value="HTH_Tnp_1"/>
    <property type="match status" value="2"/>
</dbReference>
<organism evidence="1 2">
    <name type="scientific">Anaerostipes caccae (strain DSM 14662 / CCUG 47493 / JCM 13470 / NCIMB 13811 / L1-92)</name>
    <dbReference type="NCBI Taxonomy" id="411490"/>
    <lineage>
        <taxon>Bacteria</taxon>
        <taxon>Bacillati</taxon>
        <taxon>Bacillota</taxon>
        <taxon>Clostridia</taxon>
        <taxon>Lachnospirales</taxon>
        <taxon>Lachnospiraceae</taxon>
        <taxon>Anaerostipes</taxon>
    </lineage>
</organism>
<dbReference type="InterPro" id="IPR036388">
    <property type="entry name" value="WH-like_DNA-bd_sf"/>
</dbReference>
<reference evidence="1" key="2">
    <citation type="submission" date="2013-11" db="EMBL/GenBank/DDBJ databases">
        <title>Draft genome sequence of Anaerostipes caccae (DSM 14662).</title>
        <authorList>
            <person name="Sudarsanam P."/>
            <person name="Ley R."/>
            <person name="Guruge J."/>
            <person name="Turnbaugh P.J."/>
            <person name="Mahowald M."/>
            <person name="Liep D."/>
            <person name="Gordon J."/>
        </authorList>
    </citation>
    <scope>NUCLEOTIDE SEQUENCE</scope>
    <source>
        <strain evidence="1">DSM 14662</strain>
    </source>
</reference>
<gene>
    <name evidence="1" type="ORF">ANACAC_00797</name>
</gene>
<evidence type="ECO:0000313" key="2">
    <source>
        <dbReference type="Proteomes" id="UP000004935"/>
    </source>
</evidence>
<dbReference type="AlphaFoldDB" id="B0MB70"/>
<dbReference type="RefSeq" id="WP_006566303.1">
    <property type="nucleotide sequence ID" value="NZ_AP023027.1"/>
</dbReference>
<dbReference type="GO" id="GO:0006313">
    <property type="term" value="P:DNA transposition"/>
    <property type="evidence" value="ECO:0007669"/>
    <property type="project" value="InterPro"/>
</dbReference>
<dbReference type="InterPro" id="IPR009057">
    <property type="entry name" value="Homeodomain-like_sf"/>
</dbReference>
<dbReference type="InterPro" id="IPR010921">
    <property type="entry name" value="Trp_repressor/repl_initiator"/>
</dbReference>
<reference evidence="1" key="1">
    <citation type="submission" date="2007-11" db="EMBL/GenBank/DDBJ databases">
        <authorList>
            <person name="Fulton L."/>
            <person name="Clifton S."/>
            <person name="Fulton B."/>
            <person name="Xu J."/>
            <person name="Minx P."/>
            <person name="Pepin K.H."/>
            <person name="Johnson M."/>
            <person name="Thiruvilangam P."/>
            <person name="Bhonagiri V."/>
            <person name="Nash W.E."/>
            <person name="Mardis E.R."/>
            <person name="Wilson R.K."/>
        </authorList>
    </citation>
    <scope>NUCLEOTIDE SEQUENCE [LARGE SCALE GENOMIC DNA]</scope>
    <source>
        <strain evidence="1">DSM 14662</strain>
    </source>
</reference>
<dbReference type="InterPro" id="IPR051839">
    <property type="entry name" value="RD_transcriptional_regulator"/>
</dbReference>
<dbReference type="GO" id="GO:0004803">
    <property type="term" value="F:transposase activity"/>
    <property type="evidence" value="ECO:0007669"/>
    <property type="project" value="InterPro"/>
</dbReference>
<evidence type="ECO:0008006" key="3">
    <source>
        <dbReference type="Google" id="ProtNLM"/>
    </source>
</evidence>
<dbReference type="Gene3D" id="1.10.10.10">
    <property type="entry name" value="Winged helix-like DNA-binding domain superfamily/Winged helix DNA-binding domain"/>
    <property type="match status" value="1"/>
</dbReference>
<comment type="caution">
    <text evidence="1">The sequence shown here is derived from an EMBL/GenBank/DDBJ whole genome shotgun (WGS) entry which is preliminary data.</text>
</comment>
<dbReference type="GO" id="GO:0043565">
    <property type="term" value="F:sequence-specific DNA binding"/>
    <property type="evidence" value="ECO:0007669"/>
    <property type="project" value="InterPro"/>
</dbReference>
<protein>
    <recommendedName>
        <fullName evidence="3">Transposase</fullName>
    </recommendedName>
</protein>
<keyword evidence="2" id="KW-1185">Reference proteome</keyword>
<sequence length="152" mass="18105">MNRKRYTDAFKEQVVKDRKENGMSEREVAEKYGIAKSTVHSWTTAYYSKGQKKQNNGALFTKEQKEKAVLEYVYGKTKKEIANEQGISLWLLNEWVEDYFERKEQEIAQEKKIEKEEKRPRIFRDRNHRDRKGNLLKTVYPSSSAAYVTWAK</sequence>
<name>B0MB70_ANACD</name>
<dbReference type="SUPFAM" id="SSF46689">
    <property type="entry name" value="Homeodomain-like"/>
    <property type="match status" value="1"/>
</dbReference>
<dbReference type="SUPFAM" id="SSF48295">
    <property type="entry name" value="TrpR-like"/>
    <property type="match status" value="1"/>
</dbReference>
<dbReference type="EMBL" id="ABAX03000005">
    <property type="protein sequence ID" value="EDR98745.1"/>
    <property type="molecule type" value="Genomic_DNA"/>
</dbReference>
<dbReference type="Proteomes" id="UP000004935">
    <property type="component" value="Unassembled WGS sequence"/>
</dbReference>